<dbReference type="PANTHER" id="PTHR40621">
    <property type="entry name" value="TRANSCRIPTION FACTOR KAPC-RELATED"/>
    <property type="match status" value="1"/>
</dbReference>
<evidence type="ECO:0000256" key="2">
    <source>
        <dbReference type="ARBA" id="ARBA00023242"/>
    </source>
</evidence>
<dbReference type="InterPro" id="IPR050936">
    <property type="entry name" value="AP-1-like"/>
</dbReference>
<accession>A0ABR2WMU9</accession>
<evidence type="ECO:0000313" key="5">
    <source>
        <dbReference type="EMBL" id="KAK9762831.1"/>
    </source>
</evidence>
<sequence>MKTRGRKKDTTLPPSKSRDAQRAFRERKLEYVKNLEENARQLDSERIQMISALQENSRKLSEENTRLKSLVLRLERENRILRQDQASTNPNTPVTTLLHTLNLTNTSKLNAFTHPAPYVSTTFTKDLHSRPNNNSANNPHPDSELQRNHNIDEITTKFCSCIQNDKLAERFCRAIASYAYANSHDKEKGVESLLDFDIFQKNEHGQISLSTEVMFSGLNIPNHARTAPPSQVREESINSEVQDSQCCAGLFNCGDITKEDHNLACCAGLFDCEQTPPEKKALSNDVLVDDHQIKSSYTVDTPVVSCELAWKKLSRLLYTGKSANIDDLIELFRYKVSQSPKGPVLEEAAVIDALMRLSQGSDANCSNVDG</sequence>
<dbReference type="EMBL" id="JASJQH010000814">
    <property type="protein sequence ID" value="KAK9762831.1"/>
    <property type="molecule type" value="Genomic_DNA"/>
</dbReference>
<feature type="region of interest" description="Disordered" evidence="4">
    <location>
        <begin position="1"/>
        <end position="24"/>
    </location>
</feature>
<comment type="caution">
    <text evidence="5">The sequence shown here is derived from an EMBL/GenBank/DDBJ whole genome shotgun (WGS) entry which is preliminary data.</text>
</comment>
<feature type="compositionally biased region" description="Polar residues" evidence="4">
    <location>
        <begin position="123"/>
        <end position="140"/>
    </location>
</feature>
<evidence type="ECO:0000313" key="6">
    <source>
        <dbReference type="Proteomes" id="UP001479436"/>
    </source>
</evidence>
<protein>
    <recommendedName>
        <fullName evidence="7">BZIP domain-containing protein</fullName>
    </recommendedName>
</protein>
<organism evidence="5 6">
    <name type="scientific">Basidiobolus ranarum</name>
    <dbReference type="NCBI Taxonomy" id="34480"/>
    <lineage>
        <taxon>Eukaryota</taxon>
        <taxon>Fungi</taxon>
        <taxon>Fungi incertae sedis</taxon>
        <taxon>Zoopagomycota</taxon>
        <taxon>Entomophthoromycotina</taxon>
        <taxon>Basidiobolomycetes</taxon>
        <taxon>Basidiobolales</taxon>
        <taxon>Basidiobolaceae</taxon>
        <taxon>Basidiobolus</taxon>
    </lineage>
</organism>
<dbReference type="InterPro" id="IPR046347">
    <property type="entry name" value="bZIP_sf"/>
</dbReference>
<dbReference type="CDD" id="cd14688">
    <property type="entry name" value="bZIP_YAP"/>
    <property type="match status" value="1"/>
</dbReference>
<comment type="subcellular location">
    <subcellularLocation>
        <location evidence="1">Nucleus</location>
    </subcellularLocation>
</comment>
<keyword evidence="3" id="KW-0175">Coiled coil</keyword>
<dbReference type="Gene3D" id="1.20.5.170">
    <property type="match status" value="1"/>
</dbReference>
<name>A0ABR2WMU9_9FUNG</name>
<evidence type="ECO:0008006" key="7">
    <source>
        <dbReference type="Google" id="ProtNLM"/>
    </source>
</evidence>
<proteinExistence type="predicted"/>
<keyword evidence="2" id="KW-0539">Nucleus</keyword>
<reference evidence="5 6" key="1">
    <citation type="submission" date="2023-04" db="EMBL/GenBank/DDBJ databases">
        <title>Genome of Basidiobolus ranarum AG-B5.</title>
        <authorList>
            <person name="Stajich J.E."/>
            <person name="Carter-House D."/>
            <person name="Gryganskyi A."/>
        </authorList>
    </citation>
    <scope>NUCLEOTIDE SEQUENCE [LARGE SCALE GENOMIC DNA]</scope>
    <source>
        <strain evidence="5 6">AG-B5</strain>
    </source>
</reference>
<evidence type="ECO:0000256" key="3">
    <source>
        <dbReference type="SAM" id="Coils"/>
    </source>
</evidence>
<gene>
    <name evidence="5" type="ORF">K7432_011046</name>
</gene>
<dbReference type="PANTHER" id="PTHR40621:SF6">
    <property type="entry name" value="AP-1-LIKE TRANSCRIPTION FACTOR YAP1-RELATED"/>
    <property type="match status" value="1"/>
</dbReference>
<keyword evidence="6" id="KW-1185">Reference proteome</keyword>
<feature type="region of interest" description="Disordered" evidence="4">
    <location>
        <begin position="123"/>
        <end position="146"/>
    </location>
</feature>
<evidence type="ECO:0000256" key="4">
    <source>
        <dbReference type="SAM" id="MobiDB-lite"/>
    </source>
</evidence>
<dbReference type="SUPFAM" id="SSF57959">
    <property type="entry name" value="Leucine zipper domain"/>
    <property type="match status" value="1"/>
</dbReference>
<evidence type="ECO:0000256" key="1">
    <source>
        <dbReference type="ARBA" id="ARBA00004123"/>
    </source>
</evidence>
<feature type="coiled-coil region" evidence="3">
    <location>
        <begin position="25"/>
        <end position="84"/>
    </location>
</feature>
<dbReference type="Proteomes" id="UP001479436">
    <property type="component" value="Unassembled WGS sequence"/>
</dbReference>